<comment type="caution">
    <text evidence="3">The sequence shown here is derived from an EMBL/GenBank/DDBJ whole genome shotgun (WGS) entry which is preliminary data.</text>
</comment>
<feature type="transmembrane region" description="Helical" evidence="2">
    <location>
        <begin position="710"/>
        <end position="727"/>
    </location>
</feature>
<feature type="transmembrane region" description="Helical" evidence="2">
    <location>
        <begin position="1485"/>
        <end position="1507"/>
    </location>
</feature>
<organism evidence="3 4">
    <name type="scientific">Aphanomyces invadans</name>
    <dbReference type="NCBI Taxonomy" id="157072"/>
    <lineage>
        <taxon>Eukaryota</taxon>
        <taxon>Sar</taxon>
        <taxon>Stramenopiles</taxon>
        <taxon>Oomycota</taxon>
        <taxon>Saprolegniomycetes</taxon>
        <taxon>Saprolegniales</taxon>
        <taxon>Verrucalvaceae</taxon>
        <taxon>Aphanomyces</taxon>
    </lineage>
</organism>
<evidence type="ECO:0000256" key="1">
    <source>
        <dbReference type="SAM" id="MobiDB-lite"/>
    </source>
</evidence>
<keyword evidence="2" id="KW-0472">Membrane</keyword>
<name>A0A3R6ZMF4_9STRA</name>
<dbReference type="Proteomes" id="UP000285060">
    <property type="component" value="Unassembled WGS sequence"/>
</dbReference>
<dbReference type="VEuPathDB" id="FungiDB:H310_13753"/>
<feature type="transmembrane region" description="Helical" evidence="2">
    <location>
        <begin position="599"/>
        <end position="620"/>
    </location>
</feature>
<keyword evidence="4" id="KW-1185">Reference proteome</keyword>
<sequence length="1765" mass="194652">MTEVVPFHDDDSHRRPSETGIPTSGKSHVGLVGGLLYLVGSLCLSAVYLTELNPSVSNDYWWSDFNTTGLQTFLGDMYNAQLSQGRVGPLPLFDGTAYSTKSYADASGSRIEWSASYARTLLLDNIPLEHAVRSLRLGSITSNILMGSFYCWVDLDRKFALSMTPKRQARCEASKTTNAAVYFEPLVRNGPANDILTSSYSGMLNATMLQTLGRTADGKQWVDAILAHKRVALDDEVAYWRRHGLEYWRTGMQNLNHDGIDDSIQIQNALGYKQTVRIKKSSTYGRGLGKWTTLFGYCGFWNVMDISQSIGASVILTDPDSVFNMGIEWDVDVLDLPPTPGVRLVRQHIGPFLSLDMMLVSKPPTLSSVLRTFQTKLGEHLKTRAIPPAAVLDVVPATWIAAGREFYGGSPVCPLGSPQPFIQESFGYYADCTAQARHTVEVTLEATLFALQLLPPLSTDMAASICNLCPTTSGECLEMLRQVSVGEVDALATSSMSSAKASSLAAAAAINIQFMQMASQNGSEVLLLQPLVPVHPSADPWTFFGLVMIYDWLQDGREVYNFEGDQGNLTLISQSNPPFSMVANPGELPQNACNYIRILTIYVSFNLIGVGTIVMVYAAWSRCHFRGANLLKFNRVVGSVWVGRPMLFLRGMTALIVLSTSPVEFVAVGRVASLYMNPRSIFSSGLFAGEAAWVTYVVQDVFLPVIGPRDVLVAVGSIATWVVLFVIDVVSPLQAVAAIQPTCSIGRLGLQIVCESGIVEIGSMARLVVLVGIAAGIPLVTLALSKLRSMCRARTDRTAAERTLHLEGNQVVIPAAAVTFLSVGAKPDAVALVMAGMLPIRDWVFDIKLWRWFHLDPVESDHFDDPTDNDERKLASFHATNKSMLGRASRYGVALAGFGYMVATVFASYSYLALTEYTMANDFWWEDFNSTGHQSFVTAWFNRHLQSFQTLADTHVHEYGNGDTEAYYGGNMTQMSIDSQYASVLQDEVNSLHAVVAGLRNMDTCLLPWIASSYCYVDFGKSWEMAVSVNRQQRCKQDTTNGAVYLESVLRNAKWTDLDACWGTALNIAVFDHVRTTPGGRQWLEQIRANAVSVAEEVDVWRSHGIAEFTTQWQNYKKMGVVESAAIQNAFGLAYAITIKKQEKAFQLPLPTSFRLQWPLANLLDAVAANSSGIGGMSLVRSSPRYGLQNVTIEQLLIQNGTISSPWGQGLAVSRETLGPFGTTTLKRLTPPRELKTLLYQLRSAIMHVIGTNMSALAEYASLGVVGSWYPSPLPWKQLRKVGGSLMCENTGDVGSQIALGFMADGTCGTQTIDQVYATKVMTTLAVAAMGPQTPASLATTCMSESTNYVKCTAVLPATYKFLVNAVPEDKRRELADLAVSTRRAMLSRFSPQLIQLTQNRSVTPRRTYLESLSLLDADSFEFFGWLFMFGWVSAHRELVVFQGDTSTKPPIAIMSGEALPAFYLSNPQEIPLNVAFYIRRAMQYITLVLLGVAVCVCFSIVANRGYVEGLNMFEFNRVAGIVWIGRPLILLRGITAICILSTSRLELRRPGNLVYTNLFTVAPDVVTTFLSSGEMGWFVYILNDLFSVITSDYTTQYAWKASTTTWLVAAVWSLVAPVSHVVRIDRQCTLTAVDFAMTCQSGTFEIGRFDRFVGLLILAVVCCVFWYVVDRCRAATKRHAGTSRYSLLLHASAQHQFDRRHWELHHVYYLDQASAVLNGIIAFRTSRGKFAMMDIKTWRVFRVDRSKQTIALPPALTNAIPLVE</sequence>
<reference evidence="3 4" key="1">
    <citation type="submission" date="2018-08" db="EMBL/GenBank/DDBJ databases">
        <title>Aphanomyces genome sequencing and annotation.</title>
        <authorList>
            <person name="Minardi D."/>
            <person name="Oidtmann B."/>
            <person name="Van Der Giezen M."/>
            <person name="Studholme D.J."/>
        </authorList>
    </citation>
    <scope>NUCLEOTIDE SEQUENCE [LARGE SCALE GENOMIC DNA]</scope>
    <source>
        <strain evidence="3 4">NJM0002</strain>
    </source>
</reference>
<keyword evidence="2" id="KW-0812">Transmembrane</keyword>
<feature type="transmembrane region" description="Helical" evidence="2">
    <location>
        <begin position="1519"/>
        <end position="1541"/>
    </location>
</feature>
<feature type="transmembrane region" description="Helical" evidence="2">
    <location>
        <begin position="1653"/>
        <end position="1670"/>
    </location>
</feature>
<keyword evidence="2" id="KW-1133">Transmembrane helix</keyword>
<evidence type="ECO:0000313" key="4">
    <source>
        <dbReference type="Proteomes" id="UP000285060"/>
    </source>
</evidence>
<feature type="transmembrane region" description="Helical" evidence="2">
    <location>
        <begin position="641"/>
        <end position="660"/>
    </location>
</feature>
<protein>
    <submittedName>
        <fullName evidence="3">Uncharacterized protein</fullName>
    </submittedName>
</protein>
<gene>
    <name evidence="3" type="ORF">DYB32_006850</name>
</gene>
<evidence type="ECO:0000313" key="3">
    <source>
        <dbReference type="EMBL" id="RHY27345.1"/>
    </source>
</evidence>
<accession>A0A3R6ZMF4</accession>
<evidence type="ECO:0000256" key="2">
    <source>
        <dbReference type="SAM" id="Phobius"/>
    </source>
</evidence>
<feature type="region of interest" description="Disordered" evidence="1">
    <location>
        <begin position="1"/>
        <end position="23"/>
    </location>
</feature>
<feature type="transmembrane region" description="Helical" evidence="2">
    <location>
        <begin position="765"/>
        <end position="784"/>
    </location>
</feature>
<proteinExistence type="predicted"/>
<feature type="transmembrane region" description="Helical" evidence="2">
    <location>
        <begin position="891"/>
        <end position="912"/>
    </location>
</feature>
<feature type="transmembrane region" description="Helical" evidence="2">
    <location>
        <begin position="680"/>
        <end position="698"/>
    </location>
</feature>
<dbReference type="EMBL" id="QUSY01000791">
    <property type="protein sequence ID" value="RHY27345.1"/>
    <property type="molecule type" value="Genomic_DNA"/>
</dbReference>
<feature type="compositionally biased region" description="Basic and acidic residues" evidence="1">
    <location>
        <begin position="1"/>
        <end position="17"/>
    </location>
</feature>